<dbReference type="InterPro" id="IPR051209">
    <property type="entry name" value="FAD-bind_Monooxygenase_sf"/>
</dbReference>
<dbReference type="KEGG" id="caqu:CAQU_09450"/>
<dbReference type="SUPFAM" id="SSF51905">
    <property type="entry name" value="FAD/NAD(P)-binding domain"/>
    <property type="match status" value="2"/>
</dbReference>
<dbReference type="AlphaFoldDB" id="A0A1L7CHC5"/>
<sequence>MNTTPITTHVLVIGGGFSGIALGRGLLQQGITDFLIIDRNHQFGGCWSDNTYPGVACDVPSHLYSFSWRPNPDFSRVYGTGPEIRQYLEDTALELGLDQHYRPGENLESATYRDGGWDVKTDQASYRCTVLITATGHLIDPKIPDTDFAGEVLHSAAWDHSVDLAGKRVAVVGTGASAIQVVPAIADTAAEVTVFQRTPAWIIPREDRAYTEAEKRTFARVPEALEAERAYRFWHGEALYPAMRGHAGTQAMLKKLADAHRANLIEDEALREKLTPTYAPGCKRVLVANDFYHALNRDNVELVASALDHAQGHTLVAADGTTIEADVLIFCTGFDVAEPVYAEKVFNDRGESLSQAWGRGDVLLHTLFAPDFPNLIAVNARHTGLGHNSLVHIIETQVDAAMQALKWNAATFQARRDAHDAYAHKLAEMAQGTVWTEGGGCGAWYVDGRTNTLTAVWPGFAFELRQQLREIPQQHFQLN</sequence>
<protein>
    <recommendedName>
        <fullName evidence="3">Monooxygenase</fullName>
    </recommendedName>
</protein>
<dbReference type="PANTHER" id="PTHR42877:SF4">
    <property type="entry name" value="FAD_NAD(P)-BINDING DOMAIN-CONTAINING PROTEIN-RELATED"/>
    <property type="match status" value="1"/>
</dbReference>
<accession>A0A1L7CHC5</accession>
<dbReference type="RefSeq" id="WP_075727122.1">
    <property type="nucleotide sequence ID" value="NZ_CP009245.1"/>
</dbReference>
<organism evidence="1 2">
    <name type="scientific">Corynebacterium aquilae DSM 44791</name>
    <dbReference type="NCBI Taxonomy" id="1431546"/>
    <lineage>
        <taxon>Bacteria</taxon>
        <taxon>Bacillati</taxon>
        <taxon>Actinomycetota</taxon>
        <taxon>Actinomycetes</taxon>
        <taxon>Mycobacteriales</taxon>
        <taxon>Corynebacteriaceae</taxon>
        <taxon>Corynebacterium</taxon>
    </lineage>
</organism>
<reference evidence="1 2" key="1">
    <citation type="submission" date="2014-08" db="EMBL/GenBank/DDBJ databases">
        <title>Complete genome sequence of Corynebacterium aquilae S-613T(T) (=DSM 44791(T)), isolated from the choana of a healthy golden eagle.</title>
        <authorList>
            <person name="Ruckert C."/>
            <person name="Albersmeier A."/>
            <person name="Winkler A."/>
            <person name="Kalinowski J."/>
        </authorList>
    </citation>
    <scope>NUCLEOTIDE SEQUENCE [LARGE SCALE GENOMIC DNA]</scope>
    <source>
        <strain evidence="1 2">S-613</strain>
    </source>
</reference>
<proteinExistence type="predicted"/>
<dbReference type="InterPro" id="IPR036188">
    <property type="entry name" value="FAD/NAD-bd_sf"/>
</dbReference>
<dbReference type="EMBL" id="CP009245">
    <property type="protein sequence ID" value="APT85257.1"/>
    <property type="molecule type" value="Genomic_DNA"/>
</dbReference>
<evidence type="ECO:0000313" key="2">
    <source>
        <dbReference type="Proteomes" id="UP000185478"/>
    </source>
</evidence>
<evidence type="ECO:0008006" key="3">
    <source>
        <dbReference type="Google" id="ProtNLM"/>
    </source>
</evidence>
<dbReference type="Proteomes" id="UP000185478">
    <property type="component" value="Chromosome"/>
</dbReference>
<dbReference type="PRINTS" id="PR00411">
    <property type="entry name" value="PNDRDTASEI"/>
</dbReference>
<dbReference type="PANTHER" id="PTHR42877">
    <property type="entry name" value="L-ORNITHINE N(5)-MONOOXYGENASE-RELATED"/>
    <property type="match status" value="1"/>
</dbReference>
<dbReference type="STRING" id="1431546.CAQU_09450"/>
<dbReference type="Pfam" id="PF13738">
    <property type="entry name" value="Pyr_redox_3"/>
    <property type="match status" value="1"/>
</dbReference>
<name>A0A1L7CHC5_9CORY</name>
<gene>
    <name evidence="1" type="ORF">CAQU_09450</name>
</gene>
<evidence type="ECO:0000313" key="1">
    <source>
        <dbReference type="EMBL" id="APT85257.1"/>
    </source>
</evidence>
<keyword evidence="2" id="KW-1185">Reference proteome</keyword>
<dbReference type="OrthoDB" id="5168853at2"/>
<dbReference type="Gene3D" id="3.50.50.60">
    <property type="entry name" value="FAD/NAD(P)-binding domain"/>
    <property type="match status" value="2"/>
</dbReference>